<proteinExistence type="predicted"/>
<dbReference type="SUPFAM" id="SSF103481">
    <property type="entry name" value="Multidrug resistance efflux transporter EmrE"/>
    <property type="match status" value="1"/>
</dbReference>
<dbReference type="GO" id="GO:0016020">
    <property type="term" value="C:membrane"/>
    <property type="evidence" value="ECO:0007669"/>
    <property type="project" value="UniProtKB-SubCell"/>
</dbReference>
<feature type="transmembrane region" description="Helical" evidence="5">
    <location>
        <begin position="44"/>
        <end position="65"/>
    </location>
</feature>
<evidence type="ECO:0000256" key="5">
    <source>
        <dbReference type="SAM" id="Phobius"/>
    </source>
</evidence>
<protein>
    <recommendedName>
        <fullName evidence="7">Magnesium transporter</fullName>
    </recommendedName>
</protein>
<keyword evidence="2 5" id="KW-0812">Transmembrane</keyword>
<gene>
    <name evidence="6" type="ORF">ACAT0790_LOCUS27504</name>
</gene>
<accession>A0A7S1QL86</accession>
<feature type="transmembrane region" description="Helical" evidence="5">
    <location>
        <begin position="174"/>
        <end position="197"/>
    </location>
</feature>
<feature type="transmembrane region" description="Helical" evidence="5">
    <location>
        <begin position="6"/>
        <end position="23"/>
    </location>
</feature>
<evidence type="ECO:0000256" key="1">
    <source>
        <dbReference type="ARBA" id="ARBA00004141"/>
    </source>
</evidence>
<dbReference type="InterPro" id="IPR037185">
    <property type="entry name" value="EmrE-like"/>
</dbReference>
<name>A0A7S1QL86_ALECA</name>
<reference evidence="6" key="1">
    <citation type="submission" date="2021-01" db="EMBL/GenBank/DDBJ databases">
        <authorList>
            <person name="Corre E."/>
            <person name="Pelletier E."/>
            <person name="Niang G."/>
            <person name="Scheremetjew M."/>
            <person name="Finn R."/>
            <person name="Kale V."/>
            <person name="Holt S."/>
            <person name="Cochrane G."/>
            <person name="Meng A."/>
            <person name="Brown T."/>
            <person name="Cohen L."/>
        </authorList>
    </citation>
    <scope>NUCLEOTIDE SEQUENCE</scope>
    <source>
        <strain evidence="6">OF101</strain>
    </source>
</reference>
<keyword evidence="3 5" id="KW-1133">Transmembrane helix</keyword>
<evidence type="ECO:0000256" key="4">
    <source>
        <dbReference type="ARBA" id="ARBA00023136"/>
    </source>
</evidence>
<dbReference type="AlphaFoldDB" id="A0A7S1QL86"/>
<comment type="subcellular location">
    <subcellularLocation>
        <location evidence="1">Membrane</location>
        <topology evidence="1">Multi-pass membrane protein</topology>
    </subcellularLocation>
</comment>
<dbReference type="InterPro" id="IPR008521">
    <property type="entry name" value="Mg_trans_NIPA"/>
</dbReference>
<organism evidence="6">
    <name type="scientific">Alexandrium catenella</name>
    <name type="common">Red tide dinoflagellate</name>
    <name type="synonym">Gonyaulax catenella</name>
    <dbReference type="NCBI Taxonomy" id="2925"/>
    <lineage>
        <taxon>Eukaryota</taxon>
        <taxon>Sar</taxon>
        <taxon>Alveolata</taxon>
        <taxon>Dinophyceae</taxon>
        <taxon>Gonyaulacales</taxon>
        <taxon>Pyrocystaceae</taxon>
        <taxon>Alexandrium</taxon>
    </lineage>
</organism>
<evidence type="ECO:0000313" key="6">
    <source>
        <dbReference type="EMBL" id="CAD9142163.1"/>
    </source>
</evidence>
<feature type="transmembrane region" description="Helical" evidence="5">
    <location>
        <begin position="209"/>
        <end position="231"/>
    </location>
</feature>
<keyword evidence="4 5" id="KW-0472">Membrane</keyword>
<dbReference type="EMBL" id="HBGE01045559">
    <property type="protein sequence ID" value="CAD9142163.1"/>
    <property type="molecule type" value="Transcribed_RNA"/>
</dbReference>
<dbReference type="GO" id="GO:0015095">
    <property type="term" value="F:magnesium ion transmembrane transporter activity"/>
    <property type="evidence" value="ECO:0007669"/>
    <property type="project" value="InterPro"/>
</dbReference>
<evidence type="ECO:0000256" key="2">
    <source>
        <dbReference type="ARBA" id="ARBA00022692"/>
    </source>
</evidence>
<sequence length="369" mass="40057">MWLTGVLICLVGSFFISLGLVLQKYSHLKEQGSGRGTPIYKNPWWVLGFSVYLSGQALNFVALAFAPQAMLSALGASSLVFLGILGWSALDERMQAFEIGALAFLVIGLTMVICAVPDATGGVHHNGSVHGIAGSLSEVDFLLTAVCFAAVVCLVRLSIELFSSPGFTTPRGIFWALATGVLSGYTFTLCKCLSMLLLTAHHTWVHWQLYVLALIMAGMCVVQVHTLNLALAMGSAKAVVPLTFSLGVLIQILNAQVAFEELSKMTRFVCFWIGVLSVLLSMAYIVQIQLSSDEEEEVSLEDSGAAEEQKYEASAVHRRSQTYFLAEGPTQMGRERHPRRHSSYFGLRNTGTCRGRVYPMGTGGLIIMT</sequence>
<evidence type="ECO:0008006" key="7">
    <source>
        <dbReference type="Google" id="ProtNLM"/>
    </source>
</evidence>
<feature type="transmembrane region" description="Helical" evidence="5">
    <location>
        <begin position="141"/>
        <end position="162"/>
    </location>
</feature>
<feature type="transmembrane region" description="Helical" evidence="5">
    <location>
        <begin position="71"/>
        <end position="90"/>
    </location>
</feature>
<feature type="transmembrane region" description="Helical" evidence="5">
    <location>
        <begin position="102"/>
        <end position="121"/>
    </location>
</feature>
<dbReference type="PANTHER" id="PTHR12570">
    <property type="match status" value="1"/>
</dbReference>
<feature type="transmembrane region" description="Helical" evidence="5">
    <location>
        <begin position="265"/>
        <end position="286"/>
    </location>
</feature>
<dbReference type="Pfam" id="PF05653">
    <property type="entry name" value="Mg_trans_NIPA"/>
    <property type="match status" value="1"/>
</dbReference>
<evidence type="ECO:0000256" key="3">
    <source>
        <dbReference type="ARBA" id="ARBA00022989"/>
    </source>
</evidence>